<dbReference type="HOGENOM" id="CLU_031864_5_4_9"/>
<dbReference type="eggNOG" id="COG0492">
    <property type="taxonomic scope" value="Bacteria"/>
</dbReference>
<comment type="cofactor">
    <cofactor evidence="1">
        <name>FAD</name>
        <dbReference type="ChEBI" id="CHEBI:57692"/>
    </cofactor>
</comment>
<dbReference type="GO" id="GO:0016491">
    <property type="term" value="F:oxidoreductase activity"/>
    <property type="evidence" value="ECO:0007669"/>
    <property type="project" value="UniProtKB-KW"/>
</dbReference>
<dbReference type="AlphaFoldDB" id="G9WJ92"/>
<dbReference type="InterPro" id="IPR044141">
    <property type="entry name" value="AhpF_NTD_C"/>
</dbReference>
<dbReference type="InterPro" id="IPR012336">
    <property type="entry name" value="Thioredoxin-like_fold"/>
</dbReference>
<comment type="subunit">
    <text evidence="2">Homodimer.</text>
</comment>
<evidence type="ECO:0000256" key="1">
    <source>
        <dbReference type="ARBA" id="ARBA00001974"/>
    </source>
</evidence>
<dbReference type="InterPro" id="IPR036249">
    <property type="entry name" value="Thioredoxin-like_sf"/>
</dbReference>
<dbReference type="PANTHER" id="PTHR48105">
    <property type="entry name" value="THIOREDOXIN REDUCTASE 1-RELATED-RELATED"/>
    <property type="match status" value="1"/>
</dbReference>
<dbReference type="CDD" id="cd02974">
    <property type="entry name" value="AhpF_NTD_N"/>
    <property type="match status" value="1"/>
</dbReference>
<dbReference type="EMBL" id="AFVZ01000001">
    <property type="protein sequence ID" value="EHN58698.1"/>
    <property type="molecule type" value="Genomic_DNA"/>
</dbReference>
<feature type="domain" description="Thioredoxin-like fold" evidence="6">
    <location>
        <begin position="477"/>
        <end position="545"/>
    </location>
</feature>
<dbReference type="OrthoDB" id="9806179at2"/>
<dbReference type="Pfam" id="PF07992">
    <property type="entry name" value="Pyr_redox_2"/>
    <property type="match status" value="1"/>
</dbReference>
<dbReference type="SUPFAM" id="SSF51905">
    <property type="entry name" value="FAD/NAD(P)-binding domain"/>
    <property type="match status" value="2"/>
</dbReference>
<dbReference type="STRING" id="336988.NT96_05790"/>
<dbReference type="InterPro" id="IPR036188">
    <property type="entry name" value="FAD/NAD-bd_sf"/>
</dbReference>
<dbReference type="RefSeq" id="WP_007745155.1">
    <property type="nucleotide sequence ID" value="NZ_CM001398.1"/>
</dbReference>
<dbReference type="Gene3D" id="3.50.50.60">
    <property type="entry name" value="FAD/NAD(P)-binding domain"/>
    <property type="match status" value="2"/>
</dbReference>
<dbReference type="eggNOG" id="COG3634">
    <property type="taxonomic scope" value="Bacteria"/>
</dbReference>
<dbReference type="InterPro" id="IPR050097">
    <property type="entry name" value="Ferredoxin-NADP_redctase_2"/>
</dbReference>
<dbReference type="PATRIC" id="fig|1045004.4.peg.585"/>
<dbReference type="PRINTS" id="PR00368">
    <property type="entry name" value="FADPNR"/>
</dbReference>
<evidence type="ECO:0000256" key="3">
    <source>
        <dbReference type="ARBA" id="ARBA00022630"/>
    </source>
</evidence>
<protein>
    <submittedName>
        <fullName evidence="7">Alkyl hydroperoxide reductase protein F</fullName>
    </submittedName>
</protein>
<evidence type="ECO:0000313" key="8">
    <source>
        <dbReference type="Proteomes" id="UP000004959"/>
    </source>
</evidence>
<dbReference type="Gene3D" id="3.40.30.80">
    <property type="match status" value="1"/>
</dbReference>
<dbReference type="Pfam" id="PF13192">
    <property type="entry name" value="Thioredoxin_3"/>
    <property type="match status" value="1"/>
</dbReference>
<dbReference type="InterPro" id="IPR044142">
    <property type="entry name" value="AhpF_NTD_N"/>
</dbReference>
<proteinExistence type="predicted"/>
<evidence type="ECO:0000256" key="4">
    <source>
        <dbReference type="ARBA" id="ARBA00023002"/>
    </source>
</evidence>
<evidence type="ECO:0000259" key="6">
    <source>
        <dbReference type="Pfam" id="PF13192"/>
    </source>
</evidence>
<evidence type="ECO:0000313" key="7">
    <source>
        <dbReference type="EMBL" id="EHN58698.1"/>
    </source>
</evidence>
<comment type="caution">
    <text evidence="7">The sequence shown here is derived from an EMBL/GenBank/DDBJ whole genome shotgun (WGS) entry which is preliminary data.</text>
</comment>
<gene>
    <name evidence="7" type="ORF">OKIT_0585</name>
</gene>
<keyword evidence="8" id="KW-1185">Reference proteome</keyword>
<organism evidence="7 8">
    <name type="scientific">Oenococcus kitaharae DSM 17330</name>
    <dbReference type="NCBI Taxonomy" id="1045004"/>
    <lineage>
        <taxon>Bacteria</taxon>
        <taxon>Bacillati</taxon>
        <taxon>Bacillota</taxon>
        <taxon>Bacilli</taxon>
        <taxon>Lactobacillales</taxon>
        <taxon>Lactobacillaceae</taxon>
        <taxon>Oenococcus</taxon>
    </lineage>
</organism>
<dbReference type="InterPro" id="IPR023753">
    <property type="entry name" value="FAD/NAD-binding_dom"/>
</dbReference>
<keyword evidence="3" id="KW-0285">Flavoprotein</keyword>
<reference evidence="7 8" key="1">
    <citation type="journal article" date="2012" name="PLoS ONE">
        <title>Functional divergence in the genus oenococcus as predicted by genome sequencing of the newly-described species, Oenococcus kitaharae.</title>
        <authorList>
            <person name="Borneman A.R."/>
            <person name="McCarthy J.M."/>
            <person name="Chambers P.J."/>
            <person name="Bartowsky E.J."/>
        </authorList>
    </citation>
    <scope>NUCLEOTIDE SEQUENCE [LARGE SCALE GENOMIC DNA]</scope>
    <source>
        <strain evidence="8">DSM17330</strain>
    </source>
</reference>
<keyword evidence="4" id="KW-0560">Oxidoreductase</keyword>
<evidence type="ECO:0000259" key="5">
    <source>
        <dbReference type="Pfam" id="PF07992"/>
    </source>
</evidence>
<dbReference type="Proteomes" id="UP000004959">
    <property type="component" value="Chromosome"/>
</dbReference>
<sequence>MNPKHIYDTIIIGAGPAGLTAGIYAGRAALDTMIIERDQVGGQVTTTSTVWNYPAVADIDGSKLVNLMQKQIDEFRVPIVQDDIQSMDLNQEVKVLHGQQDYFARSVIFATGANPKKAGFEGEDKYRGHGVAYCSTCDGELFSGLQIFVVGGGYSAAEEADYLSRFGRHVTILVRGSQFTCASLTAQRAIDNPKIDIQYNTVLKKVSGDTFLKEAELFNRKTGQSTTYHLTDGDETFGVFVFVGTKANSEQIKDVLETDADGYVLTDARLQTNLPGVFAAGDLLAKPLRQIVTAAADGALAATSAENYVIEQKRQLGIPIKAAKKQRPVSSITQQTTLDSEEEKTPLAPAHAGTWFPDEIKAQLKALFVRLNQAVTLLVLTDDSAKSRQLLSFTKELSALDPAHLSVQQETSTATADKRLPALILLDNKKQDSGIRFSGIPTGHELNSIVLAIYNLAGPGQSIDTKLVDQIKALPAMHLQIGVSLTCHFCPDVVAASQRIAALNPKITAEMIDLQLFPDFRKSKKIMSVPAFMINEGDVTFGSQTLNQIIDLCQQQA</sequence>
<evidence type="ECO:0000256" key="2">
    <source>
        <dbReference type="ARBA" id="ARBA00011738"/>
    </source>
</evidence>
<dbReference type="CDD" id="cd03026">
    <property type="entry name" value="AhpF_NTD_C"/>
    <property type="match status" value="1"/>
</dbReference>
<name>G9WJ92_9LACO</name>
<dbReference type="SUPFAM" id="SSF52833">
    <property type="entry name" value="Thioredoxin-like"/>
    <property type="match status" value="2"/>
</dbReference>
<feature type="domain" description="FAD/NAD(P)-binding" evidence="5">
    <location>
        <begin position="7"/>
        <end position="298"/>
    </location>
</feature>
<accession>G9WJ92</accession>
<dbReference type="PRINTS" id="PR00469">
    <property type="entry name" value="PNDRDTASEII"/>
</dbReference>